<dbReference type="Proteomes" id="UP000003755">
    <property type="component" value="Unassembled WGS sequence"/>
</dbReference>
<protein>
    <submittedName>
        <fullName evidence="1">Uncharacterized protein</fullName>
    </submittedName>
</protein>
<name>C9L8U8_BLAHA</name>
<sequence length="45" mass="5609">MTDFQKVVIINHNKRKKISFYILEKKKKIHEKETHLFLQSRHIFL</sequence>
<keyword evidence="2" id="KW-1185">Reference proteome</keyword>
<organism evidence="1 2">
    <name type="scientific">Blautia hansenii DSM 20583</name>
    <dbReference type="NCBI Taxonomy" id="537007"/>
    <lineage>
        <taxon>Bacteria</taxon>
        <taxon>Bacillati</taxon>
        <taxon>Bacillota</taxon>
        <taxon>Clostridia</taxon>
        <taxon>Lachnospirales</taxon>
        <taxon>Lachnospiraceae</taxon>
        <taxon>Blautia</taxon>
    </lineage>
</organism>
<dbReference type="HOGENOM" id="CLU_3196686_0_0_9"/>
<dbReference type="STRING" id="537007.BLAHAN_05820"/>
<reference evidence="1" key="1">
    <citation type="submission" date="2009-09" db="EMBL/GenBank/DDBJ databases">
        <authorList>
            <person name="Weinstock G."/>
            <person name="Sodergren E."/>
            <person name="Clifton S."/>
            <person name="Fulton L."/>
            <person name="Fulton B."/>
            <person name="Courtney L."/>
            <person name="Fronick C."/>
            <person name="Harrison M."/>
            <person name="Strong C."/>
            <person name="Farmer C."/>
            <person name="Delahaunty K."/>
            <person name="Markovic C."/>
            <person name="Hall O."/>
            <person name="Minx P."/>
            <person name="Tomlinson C."/>
            <person name="Mitreva M."/>
            <person name="Nelson J."/>
            <person name="Hou S."/>
            <person name="Wollam A."/>
            <person name="Pepin K.H."/>
            <person name="Johnson M."/>
            <person name="Bhonagiri V."/>
            <person name="Nash W.E."/>
            <person name="Warren W."/>
            <person name="Chinwalla A."/>
            <person name="Mardis E.R."/>
            <person name="Wilson R.K."/>
        </authorList>
    </citation>
    <scope>NUCLEOTIDE SEQUENCE [LARGE SCALE GENOMIC DNA]</scope>
    <source>
        <strain evidence="1">DSM 20583</strain>
    </source>
</reference>
<evidence type="ECO:0000313" key="1">
    <source>
        <dbReference type="EMBL" id="EEX21497.1"/>
    </source>
</evidence>
<comment type="caution">
    <text evidence="1">The sequence shown here is derived from an EMBL/GenBank/DDBJ whole genome shotgun (WGS) entry which is preliminary data.</text>
</comment>
<accession>C9L8U8</accession>
<proteinExistence type="predicted"/>
<dbReference type="EMBL" id="ABYU02000019">
    <property type="protein sequence ID" value="EEX21497.1"/>
    <property type="molecule type" value="Genomic_DNA"/>
</dbReference>
<gene>
    <name evidence="1" type="ORF">BLAHAN_05820</name>
</gene>
<dbReference type="AlphaFoldDB" id="C9L8U8"/>
<evidence type="ECO:0000313" key="2">
    <source>
        <dbReference type="Proteomes" id="UP000003755"/>
    </source>
</evidence>